<dbReference type="Pfam" id="PF01189">
    <property type="entry name" value="Methyltr_RsmB-F"/>
    <property type="match status" value="1"/>
</dbReference>
<keyword evidence="3 8" id="KW-0489">Methyltransferase</keyword>
<evidence type="ECO:0000259" key="7">
    <source>
        <dbReference type="PROSITE" id="PS51686"/>
    </source>
</evidence>
<evidence type="ECO:0000256" key="4">
    <source>
        <dbReference type="ARBA" id="ARBA00022679"/>
    </source>
</evidence>
<proteinExistence type="inferred from homology"/>
<dbReference type="SUPFAM" id="SSF53335">
    <property type="entry name" value="S-adenosyl-L-methionine-dependent methyltransferases"/>
    <property type="match status" value="1"/>
</dbReference>
<dbReference type="Gene3D" id="3.40.50.150">
    <property type="entry name" value="Vaccinia Virus protein VP39"/>
    <property type="match status" value="1"/>
</dbReference>
<dbReference type="InterPro" id="IPR031341">
    <property type="entry name" value="Methyltr_RsmF_N"/>
</dbReference>
<keyword evidence="6" id="KW-0694">RNA-binding</keyword>
<dbReference type="PANTHER" id="PTHR22807:SF74">
    <property type="entry name" value="TRNA (CYTOSINE(48)-C(5))-METHYLTRANSFERASE"/>
    <property type="match status" value="1"/>
</dbReference>
<evidence type="ECO:0000256" key="6">
    <source>
        <dbReference type="ARBA" id="ARBA00022884"/>
    </source>
</evidence>
<dbReference type="Pfam" id="PF17125">
    <property type="entry name" value="Methyltr_RsmF_N"/>
    <property type="match status" value="1"/>
</dbReference>
<dbReference type="KEGG" id="oyw:OdinLCB4_002425"/>
<dbReference type="PROSITE" id="PS51686">
    <property type="entry name" value="SAM_MT_RSMB_NOP"/>
    <property type="match status" value="1"/>
</dbReference>
<evidence type="ECO:0000256" key="2">
    <source>
        <dbReference type="ARBA" id="ARBA00022490"/>
    </source>
</evidence>
<evidence type="ECO:0000256" key="3">
    <source>
        <dbReference type="ARBA" id="ARBA00022603"/>
    </source>
</evidence>
<evidence type="ECO:0000256" key="5">
    <source>
        <dbReference type="ARBA" id="ARBA00022691"/>
    </source>
</evidence>
<dbReference type="PANTHER" id="PTHR22807">
    <property type="entry name" value="NOP2 YEAST -RELATED NOL1/NOP2/FMU SUN DOMAIN-CONTAINING"/>
    <property type="match status" value="1"/>
</dbReference>
<reference evidence="8" key="2">
    <citation type="journal article" date="2022" name="Nat. Microbiol.">
        <title>A closed Candidatus Odinarchaeum chromosome exposes Asgard archaeal viruses.</title>
        <authorList>
            <person name="Tamarit D."/>
            <person name="Caceres E.F."/>
            <person name="Krupovic M."/>
            <person name="Nijland R."/>
            <person name="Eme L."/>
            <person name="Robinson N.P."/>
            <person name="Ettema T.J.G."/>
        </authorList>
    </citation>
    <scope>NUCLEOTIDE SEQUENCE</scope>
    <source>
        <strain evidence="8">LCB_4</strain>
    </source>
</reference>
<dbReference type="EMBL" id="CP091871">
    <property type="protein sequence ID" value="WEU40793.1"/>
    <property type="molecule type" value="Genomic_DNA"/>
</dbReference>
<dbReference type="InterPro" id="IPR023267">
    <property type="entry name" value="RCMT"/>
</dbReference>
<dbReference type="InterPro" id="IPR018314">
    <property type="entry name" value="RsmB/NOL1/NOP2-like_CS"/>
</dbReference>
<dbReference type="InterPro" id="IPR049560">
    <property type="entry name" value="MeTrfase_RsmB-F_NOP2_cat"/>
</dbReference>
<accession>A0AAF0IBI5</accession>
<name>A0AAF0IBI5_ODILC</name>
<sequence length="319" mass="36220">MVYSKLQISALAKRYGYPKWMIERYADILDAELEEFLQACEIPLPKSIRVNTLKTHIVDLIKELENKGFKLEPVEWCREGFWVKKSPISIGATTEYLLGYYFIQTTASMLPPLLLSPSPEEIILDMCAAPGGKTSHLAQLLENKGVIISIEVNRQRALALKNNLSRCGVYNTLILNMDAKEFPKLNYKVDKILLDAPCSGEGLIRLKPERKTSRTINDILFCSNNQKQLIEAAFYTLKEGGVLIYSTCSLAPEENEEVVDYLINKFPVHIEPINVPGDPGLTRFKDKTYNPTLIHAKRIYPHKHNSIGFFICKLVKEEA</sequence>
<dbReference type="Gene3D" id="3.30.70.1170">
    <property type="entry name" value="Sun protein, domain 3"/>
    <property type="match status" value="1"/>
</dbReference>
<dbReference type="CDD" id="cd02440">
    <property type="entry name" value="AdoMet_MTases"/>
    <property type="match status" value="1"/>
</dbReference>
<evidence type="ECO:0000313" key="8">
    <source>
        <dbReference type="EMBL" id="WEU40793.1"/>
    </source>
</evidence>
<dbReference type="PRINTS" id="PR02008">
    <property type="entry name" value="RCMTFAMILY"/>
</dbReference>
<dbReference type="GO" id="GO:0003723">
    <property type="term" value="F:RNA binding"/>
    <property type="evidence" value="ECO:0007669"/>
    <property type="project" value="UniProtKB-KW"/>
</dbReference>
<dbReference type="InterPro" id="IPR029063">
    <property type="entry name" value="SAM-dependent_MTases_sf"/>
</dbReference>
<keyword evidence="2" id="KW-0963">Cytoplasm</keyword>
<dbReference type="Proteomes" id="UP000186851">
    <property type="component" value="Chromosome"/>
</dbReference>
<dbReference type="InterPro" id="IPR011023">
    <property type="entry name" value="Nop2p"/>
</dbReference>
<comment type="similarity">
    <text evidence="1">Belongs to the class I-like SAM-binding methyltransferase superfamily. RsmB/NOP family.</text>
</comment>
<evidence type="ECO:0000313" key="9">
    <source>
        <dbReference type="Proteomes" id="UP000186851"/>
    </source>
</evidence>
<keyword evidence="5" id="KW-0949">S-adenosyl-L-methionine</keyword>
<dbReference type="NCBIfam" id="TIGR00446">
    <property type="entry name" value="nop2p"/>
    <property type="match status" value="1"/>
</dbReference>
<keyword evidence="4" id="KW-0808">Transferase</keyword>
<evidence type="ECO:0000256" key="1">
    <source>
        <dbReference type="ARBA" id="ARBA00007494"/>
    </source>
</evidence>
<dbReference type="AlphaFoldDB" id="A0AAF0IBI5"/>
<dbReference type="InterPro" id="IPR001678">
    <property type="entry name" value="MeTrfase_RsmB-F_NOP2_dom"/>
</dbReference>
<dbReference type="GO" id="GO:0016428">
    <property type="term" value="F:tRNA (cytidine-5-)-methyltransferase activity"/>
    <property type="evidence" value="ECO:0007669"/>
    <property type="project" value="TreeGrafter"/>
</dbReference>
<dbReference type="GO" id="GO:0030488">
    <property type="term" value="P:tRNA methylation"/>
    <property type="evidence" value="ECO:0007669"/>
    <property type="project" value="TreeGrafter"/>
</dbReference>
<gene>
    <name evidence="8" type="ORF">OdinLCB4_002425</name>
</gene>
<reference evidence="8" key="1">
    <citation type="journal article" date="2017" name="Nature">
        <title>Asgard archaea illuminate the origin of eukaryotic cellular complexity.</title>
        <authorList>
            <person name="Zaremba-Niedzwiedzka K."/>
            <person name="Caceres E.F."/>
            <person name="Saw J.H."/>
            <person name="Backstrom D."/>
            <person name="Juzokaite L."/>
            <person name="Vancaester E."/>
            <person name="Seitz K.W."/>
            <person name="Anantharaman K."/>
            <person name="Starnawski P."/>
            <person name="Kjeldsen K.U."/>
            <person name="Scott M.B."/>
            <person name="Nunoura T."/>
            <person name="Banfield J.F."/>
            <person name="Schramm A."/>
            <person name="Baker B.J."/>
            <person name="Spang A."/>
            <person name="Ettema T.J.G."/>
        </authorList>
    </citation>
    <scope>NUCLEOTIDE SEQUENCE</scope>
    <source>
        <strain evidence="8">LCB_4</strain>
    </source>
</reference>
<protein>
    <submittedName>
        <fullName evidence="8">RsmB/NOP family class I SAM-dependent RNA methyltransferase</fullName>
    </submittedName>
</protein>
<feature type="domain" description="SAM-dependent MTase RsmB/NOP-type" evidence="7">
    <location>
        <begin position="36"/>
        <end position="317"/>
    </location>
</feature>
<organism evidence="8 9">
    <name type="scientific">Odinarchaeota yellowstonii (strain LCB_4)</name>
    <dbReference type="NCBI Taxonomy" id="1841599"/>
    <lineage>
        <taxon>Archaea</taxon>
        <taxon>Promethearchaeati</taxon>
        <taxon>Candidatus Odinarchaeota</taxon>
        <taxon>Candidatus Odinarchaeia</taxon>
        <taxon>Candidatus Odinarchaeales</taxon>
        <taxon>Candidatus Odinarchaeaceae</taxon>
        <taxon>Candidatus Odinarchaeum</taxon>
    </lineage>
</organism>
<dbReference type="PROSITE" id="PS01153">
    <property type="entry name" value="NOL1_NOP2_SUN"/>
    <property type="match status" value="1"/>
</dbReference>